<reference evidence="2" key="1">
    <citation type="journal article" date="2014" name="Front. Microbiol.">
        <title>High frequency of phylogenetically diverse reductive dehalogenase-homologous genes in deep subseafloor sedimentary metagenomes.</title>
        <authorList>
            <person name="Kawai M."/>
            <person name="Futagami T."/>
            <person name="Toyoda A."/>
            <person name="Takaki Y."/>
            <person name="Nishi S."/>
            <person name="Hori S."/>
            <person name="Arai W."/>
            <person name="Tsubouchi T."/>
            <person name="Morono Y."/>
            <person name="Uchiyama I."/>
            <person name="Ito T."/>
            <person name="Fujiyama A."/>
            <person name="Inagaki F."/>
            <person name="Takami H."/>
        </authorList>
    </citation>
    <scope>NUCLEOTIDE SEQUENCE</scope>
    <source>
        <strain evidence="2">Expedition CK06-06</strain>
    </source>
</reference>
<evidence type="ECO:0000256" key="1">
    <source>
        <dbReference type="SAM" id="Phobius"/>
    </source>
</evidence>
<dbReference type="AlphaFoldDB" id="X1GBB5"/>
<accession>X1GBB5</accession>
<feature type="transmembrane region" description="Helical" evidence="1">
    <location>
        <begin position="20"/>
        <end position="40"/>
    </location>
</feature>
<protein>
    <submittedName>
        <fullName evidence="2">Uncharacterized protein</fullName>
    </submittedName>
</protein>
<proteinExistence type="predicted"/>
<keyword evidence="1" id="KW-0472">Membrane</keyword>
<organism evidence="2">
    <name type="scientific">marine sediment metagenome</name>
    <dbReference type="NCBI Taxonomy" id="412755"/>
    <lineage>
        <taxon>unclassified sequences</taxon>
        <taxon>metagenomes</taxon>
        <taxon>ecological metagenomes</taxon>
    </lineage>
</organism>
<keyword evidence="1" id="KW-1133">Transmembrane helix</keyword>
<sequence>MAWMMWFGDRFYNDALRDKLIYVIRIVMFLEVMSSEGLGLGGMSYIPTGYSVALRCSCL</sequence>
<keyword evidence="1" id="KW-0812">Transmembrane</keyword>
<dbReference type="EMBL" id="BARU01008260">
    <property type="protein sequence ID" value="GAH38884.1"/>
    <property type="molecule type" value="Genomic_DNA"/>
</dbReference>
<gene>
    <name evidence="2" type="ORF">S03H2_16186</name>
</gene>
<evidence type="ECO:0000313" key="2">
    <source>
        <dbReference type="EMBL" id="GAH38884.1"/>
    </source>
</evidence>
<name>X1GBB5_9ZZZZ</name>
<comment type="caution">
    <text evidence="2">The sequence shown here is derived from an EMBL/GenBank/DDBJ whole genome shotgun (WGS) entry which is preliminary data.</text>
</comment>